<keyword evidence="4" id="KW-1185">Reference proteome</keyword>
<dbReference type="Pfam" id="PF18744">
    <property type="entry name" value="SNAD1"/>
    <property type="match status" value="1"/>
</dbReference>
<proteinExistence type="predicted"/>
<name>A0A9D3XIX4_9SAUR</name>
<dbReference type="Proteomes" id="UP000827986">
    <property type="component" value="Unassembled WGS sequence"/>
</dbReference>
<reference evidence="3" key="1">
    <citation type="submission" date="2021-09" db="EMBL/GenBank/DDBJ databases">
        <title>The genome of Mauremys mutica provides insights into the evolution of semi-aquatic lifestyle.</title>
        <authorList>
            <person name="Gong S."/>
            <person name="Gao Y."/>
        </authorList>
    </citation>
    <scope>NUCLEOTIDE SEQUENCE</scope>
    <source>
        <strain evidence="3">MM-2020</strain>
        <tissue evidence="3">Muscle</tissue>
    </source>
</reference>
<evidence type="ECO:0000256" key="1">
    <source>
        <dbReference type="SAM" id="MobiDB-lite"/>
    </source>
</evidence>
<evidence type="ECO:0000313" key="3">
    <source>
        <dbReference type="EMBL" id="KAH1180753.1"/>
    </source>
</evidence>
<gene>
    <name evidence="3" type="ORF">KIL84_001687</name>
</gene>
<sequence>MATMVSGRMPRAGLLLLPLLLCFGPETVGSINPAALRETVDHVNKDGLAVEYAFAVSLQKASCENPSGLEQVLRRNKLQDMQAASNPEGVLYDPDEGPIVAARMQRLGRAGEHAEWHLLQGDRNSPVQKLLARTYNERSCLIFFTIRSPCAGTCLLVKRPHNILRMVSDTFRPIDHNYKAFVFRQIYQQDQDLDPQSLLEAWHQLPNVPLLCCDTNGCRDCRGNDPSPEPSACLDEIRAMRQLLHPSGRGQEEEQGAEGRAEDVGESRGHLRRFGEMPSVAVSFCSGDKSHPMTEDAVWFLALPGRPG</sequence>
<dbReference type="EMBL" id="JAHDVG010000469">
    <property type="protein sequence ID" value="KAH1180753.1"/>
    <property type="molecule type" value="Genomic_DNA"/>
</dbReference>
<accession>A0A9D3XIX4</accession>
<feature type="signal peptide" evidence="2">
    <location>
        <begin position="1"/>
        <end position="30"/>
    </location>
</feature>
<protein>
    <submittedName>
        <fullName evidence="3">Uncharacterized protein</fullName>
    </submittedName>
</protein>
<dbReference type="InterPro" id="IPR040958">
    <property type="entry name" value="SNAD1"/>
</dbReference>
<evidence type="ECO:0000313" key="4">
    <source>
        <dbReference type="Proteomes" id="UP000827986"/>
    </source>
</evidence>
<comment type="caution">
    <text evidence="3">The sequence shown here is derived from an EMBL/GenBank/DDBJ whole genome shotgun (WGS) entry which is preliminary data.</text>
</comment>
<feature type="chain" id="PRO_5038691536" evidence="2">
    <location>
        <begin position="31"/>
        <end position="308"/>
    </location>
</feature>
<keyword evidence="2" id="KW-0732">Signal</keyword>
<feature type="region of interest" description="Disordered" evidence="1">
    <location>
        <begin position="247"/>
        <end position="270"/>
    </location>
</feature>
<evidence type="ECO:0000256" key="2">
    <source>
        <dbReference type="SAM" id="SignalP"/>
    </source>
</evidence>
<feature type="compositionally biased region" description="Basic and acidic residues" evidence="1">
    <location>
        <begin position="257"/>
        <end position="270"/>
    </location>
</feature>
<organism evidence="3 4">
    <name type="scientific">Mauremys mutica</name>
    <name type="common">yellowpond turtle</name>
    <dbReference type="NCBI Taxonomy" id="74926"/>
    <lineage>
        <taxon>Eukaryota</taxon>
        <taxon>Metazoa</taxon>
        <taxon>Chordata</taxon>
        <taxon>Craniata</taxon>
        <taxon>Vertebrata</taxon>
        <taxon>Euteleostomi</taxon>
        <taxon>Archelosauria</taxon>
        <taxon>Testudinata</taxon>
        <taxon>Testudines</taxon>
        <taxon>Cryptodira</taxon>
        <taxon>Durocryptodira</taxon>
        <taxon>Testudinoidea</taxon>
        <taxon>Geoemydidae</taxon>
        <taxon>Geoemydinae</taxon>
        <taxon>Mauremys</taxon>
    </lineage>
</organism>
<dbReference type="AlphaFoldDB" id="A0A9D3XIX4"/>